<dbReference type="RefSeq" id="WP_109696906.1">
    <property type="nucleotide sequence ID" value="NZ_QGDD01000010.1"/>
</dbReference>
<evidence type="ECO:0000259" key="2">
    <source>
        <dbReference type="Pfam" id="PF09992"/>
    </source>
</evidence>
<dbReference type="Proteomes" id="UP000245507">
    <property type="component" value="Unassembled WGS sequence"/>
</dbReference>
<comment type="caution">
    <text evidence="3">The sequence shown here is derived from an EMBL/GenBank/DDBJ whole genome shotgun (WGS) entry which is preliminary data.</text>
</comment>
<evidence type="ECO:0000313" key="3">
    <source>
        <dbReference type="EMBL" id="PWN01346.1"/>
    </source>
</evidence>
<dbReference type="OrthoDB" id="9809781at2"/>
<dbReference type="PANTHER" id="PTHR40446:SF2">
    <property type="entry name" value="N-ACETYLGLUCOSAMINE-1-PHOSPHODIESTER ALPHA-N-ACETYLGLUCOSAMINIDASE"/>
    <property type="match status" value="1"/>
</dbReference>
<dbReference type="EMBL" id="QGDD01000010">
    <property type="protein sequence ID" value="PWN01346.1"/>
    <property type="molecule type" value="Genomic_DNA"/>
</dbReference>
<dbReference type="AlphaFoldDB" id="A0A316TNM7"/>
<feature type="region of interest" description="Disordered" evidence="1">
    <location>
        <begin position="26"/>
        <end position="76"/>
    </location>
</feature>
<dbReference type="Pfam" id="PF09992">
    <property type="entry name" value="NAGPA"/>
    <property type="match status" value="1"/>
</dbReference>
<reference evidence="3 4" key="1">
    <citation type="submission" date="2018-05" db="EMBL/GenBank/DDBJ databases">
        <title>Nocardioides silvaticus genome.</title>
        <authorList>
            <person name="Li C."/>
            <person name="Wang G."/>
        </authorList>
    </citation>
    <scope>NUCLEOTIDE SEQUENCE [LARGE SCALE GENOMIC DNA]</scope>
    <source>
        <strain evidence="3 4">CCTCC AB 2018079</strain>
    </source>
</reference>
<proteinExistence type="predicted"/>
<name>A0A316TNM7_9ACTN</name>
<gene>
    <name evidence="3" type="ORF">DJ010_19510</name>
</gene>
<feature type="domain" description="Phosphodiester glycosidase" evidence="2">
    <location>
        <begin position="258"/>
        <end position="420"/>
    </location>
</feature>
<feature type="compositionally biased region" description="Low complexity" evidence="1">
    <location>
        <begin position="33"/>
        <end position="47"/>
    </location>
</feature>
<accession>A0A316TNM7</accession>
<sequence length="424" mass="45877">MRRLLPELLVVALFVTAGVVVYLDEPSEPSKPPAAQQAGAAPSTPRRGPAPDPDDPTTWQTSDQVPGEIAPPLQPGQRAVLSRTKRFSYKAAPGVTITGWDSRTRRGPVRYYVMRVKWRKPGVVVDYAHGNRVRKRQSVTSMISGTKGIVAGINGDFFDISDTGAPLGIGFDQGGPLLHALDSGWNNAISVNTAGKWHVGDLPMVGSVDGRPGIKITNYNSPRVKINGTGIYDWRFGRAAGLGWTDGQRRQVRCVQIVDGVVVSNSTTLPGNQGIKGIWLIARGDKPEDRLQQLKVGTKVNVSRSLDGRVAMAITGNALLLKKRQLVTFDDREMHPRTAVGVDRDDKELIFLVVDGRQSFSRGHTMVELGKMMLRLGAEDALNLDGGGSTTLAAVRDGKLQVLNSPSDGVQRSVPNGLEVIYRP</sequence>
<keyword evidence="4" id="KW-1185">Reference proteome</keyword>
<evidence type="ECO:0000256" key="1">
    <source>
        <dbReference type="SAM" id="MobiDB-lite"/>
    </source>
</evidence>
<organism evidence="3 4">
    <name type="scientific">Nocardioides silvaticus</name>
    <dbReference type="NCBI Taxonomy" id="2201891"/>
    <lineage>
        <taxon>Bacteria</taxon>
        <taxon>Bacillati</taxon>
        <taxon>Actinomycetota</taxon>
        <taxon>Actinomycetes</taxon>
        <taxon>Propionibacteriales</taxon>
        <taxon>Nocardioidaceae</taxon>
        <taxon>Nocardioides</taxon>
    </lineage>
</organism>
<protein>
    <recommendedName>
        <fullName evidence="2">Phosphodiester glycosidase domain-containing protein</fullName>
    </recommendedName>
</protein>
<evidence type="ECO:0000313" key="4">
    <source>
        <dbReference type="Proteomes" id="UP000245507"/>
    </source>
</evidence>
<dbReference type="InterPro" id="IPR018711">
    <property type="entry name" value="NAGPA"/>
</dbReference>
<dbReference type="PANTHER" id="PTHR40446">
    <property type="entry name" value="N-ACETYLGLUCOSAMINE-1-PHOSPHODIESTER ALPHA-N-ACETYLGLUCOSAMINIDASE"/>
    <property type="match status" value="1"/>
</dbReference>